<evidence type="ECO:0000313" key="9">
    <source>
        <dbReference type="EMBL" id="WGZ91811.1"/>
    </source>
</evidence>
<dbReference type="PANTHER" id="PTHR36838">
    <property type="entry name" value="AUXIN EFFLUX CARRIER FAMILY PROTEIN"/>
    <property type="match status" value="1"/>
</dbReference>
<dbReference type="KEGG" id="tdu:QJT80_04865"/>
<evidence type="ECO:0000256" key="6">
    <source>
        <dbReference type="ARBA" id="ARBA00022989"/>
    </source>
</evidence>
<keyword evidence="5 8" id="KW-0812">Transmembrane</keyword>
<comment type="subcellular location">
    <subcellularLocation>
        <location evidence="1">Cell membrane</location>
        <topology evidence="1">Multi-pass membrane protein</topology>
    </subcellularLocation>
</comment>
<name>A0AA95HBS2_9GAMM</name>
<protein>
    <submittedName>
        <fullName evidence="9">AEC family transporter</fullName>
    </submittedName>
</protein>
<dbReference type="EMBL" id="CP124755">
    <property type="protein sequence ID" value="WGZ91811.1"/>
    <property type="molecule type" value="Genomic_DNA"/>
</dbReference>
<reference evidence="9" key="2">
    <citation type="submission" date="2023-04" db="EMBL/GenBank/DDBJ databases">
        <authorList>
            <person name="Beletskiy A.V."/>
            <person name="Mardanov A.V."/>
            <person name="Ravin N.V."/>
        </authorList>
    </citation>
    <scope>NUCLEOTIDE SEQUENCE</scope>
    <source>
        <strain evidence="9">GKL-01</strain>
    </source>
</reference>
<keyword evidence="3" id="KW-0813">Transport</keyword>
<keyword evidence="6 8" id="KW-1133">Transmembrane helix</keyword>
<dbReference type="Proteomes" id="UP001300672">
    <property type="component" value="Chromosome"/>
</dbReference>
<feature type="transmembrane region" description="Helical" evidence="8">
    <location>
        <begin position="166"/>
        <end position="188"/>
    </location>
</feature>
<evidence type="ECO:0000256" key="2">
    <source>
        <dbReference type="ARBA" id="ARBA00010145"/>
    </source>
</evidence>
<dbReference type="InterPro" id="IPR004776">
    <property type="entry name" value="Mem_transp_PIN-like"/>
</dbReference>
<accession>A0AA95HBS2</accession>
<feature type="transmembrane region" description="Helical" evidence="8">
    <location>
        <begin position="219"/>
        <end position="239"/>
    </location>
</feature>
<feature type="transmembrane region" description="Helical" evidence="8">
    <location>
        <begin position="66"/>
        <end position="87"/>
    </location>
</feature>
<feature type="transmembrane region" description="Helical" evidence="8">
    <location>
        <begin position="245"/>
        <end position="269"/>
    </location>
</feature>
<evidence type="ECO:0000256" key="4">
    <source>
        <dbReference type="ARBA" id="ARBA00022475"/>
    </source>
</evidence>
<dbReference type="GO" id="GO:0005886">
    <property type="term" value="C:plasma membrane"/>
    <property type="evidence" value="ECO:0007669"/>
    <property type="project" value="UniProtKB-SubCell"/>
</dbReference>
<keyword evidence="4" id="KW-1003">Cell membrane</keyword>
<dbReference type="Pfam" id="PF03547">
    <property type="entry name" value="Mem_trans"/>
    <property type="match status" value="1"/>
</dbReference>
<dbReference type="GO" id="GO:0055085">
    <property type="term" value="P:transmembrane transport"/>
    <property type="evidence" value="ECO:0007669"/>
    <property type="project" value="InterPro"/>
</dbReference>
<comment type="similarity">
    <text evidence="2">Belongs to the auxin efflux carrier (TC 2.A.69) family.</text>
</comment>
<evidence type="ECO:0000256" key="5">
    <source>
        <dbReference type="ARBA" id="ARBA00022692"/>
    </source>
</evidence>
<feature type="transmembrane region" description="Helical" evidence="8">
    <location>
        <begin position="122"/>
        <end position="146"/>
    </location>
</feature>
<gene>
    <name evidence="9" type="ORF">QJT80_04865</name>
</gene>
<feature type="transmembrane region" description="Helical" evidence="8">
    <location>
        <begin position="281"/>
        <end position="302"/>
    </location>
</feature>
<dbReference type="InterPro" id="IPR038770">
    <property type="entry name" value="Na+/solute_symporter_sf"/>
</dbReference>
<proteinExistence type="inferred from homology"/>
<evidence type="ECO:0000256" key="7">
    <source>
        <dbReference type="ARBA" id="ARBA00023136"/>
    </source>
</evidence>
<organism evidence="9">
    <name type="scientific">Candidatus Thiocaldithrix dubininis</name>
    <dbReference type="NCBI Taxonomy" id="3080823"/>
    <lineage>
        <taxon>Bacteria</taxon>
        <taxon>Pseudomonadati</taxon>
        <taxon>Pseudomonadota</taxon>
        <taxon>Gammaproteobacteria</taxon>
        <taxon>Thiotrichales</taxon>
        <taxon>Thiotrichaceae</taxon>
        <taxon>Candidatus Thiocaldithrix</taxon>
    </lineage>
</organism>
<dbReference type="Gene3D" id="1.20.1530.20">
    <property type="match status" value="1"/>
</dbReference>
<dbReference type="PANTHER" id="PTHR36838:SF4">
    <property type="entry name" value="AUXIN EFFLUX CARRIER FAMILY PROTEIN"/>
    <property type="match status" value="1"/>
</dbReference>
<dbReference type="AlphaFoldDB" id="A0AA95HBS2"/>
<evidence type="ECO:0000256" key="1">
    <source>
        <dbReference type="ARBA" id="ARBA00004651"/>
    </source>
</evidence>
<feature type="transmembrane region" description="Helical" evidence="8">
    <location>
        <begin position="38"/>
        <end position="59"/>
    </location>
</feature>
<sequence length="303" mass="32183">MNAIATAIVPICLLLVLGYIARRTQFLPDSFWQPAEKATYYVLFPLLLINELAHAQFILADASIIIGYALAIPLIASALCLLALILLPMNGADFTSFFQGGIRFNTYIGLAVASSVLPKSSMALAALLIAIMIPVINIICVTIFAVFTHGKASLKIIGLNIVKNPLIMGSLIGIVINLTGLVIPDIAVNVMQKLAQMALPLGLLAVGAGLNLHQWRGMGNIVIVSSFIKLALLPLIIYACNQVFLISPALNTVLVLFSALPTASSAYILARQLGGNAELMAIIITAETLISLISLPICLILIT</sequence>
<evidence type="ECO:0000256" key="3">
    <source>
        <dbReference type="ARBA" id="ARBA00022448"/>
    </source>
</evidence>
<keyword evidence="7 8" id="KW-0472">Membrane</keyword>
<reference evidence="9" key="1">
    <citation type="journal article" date="2023" name="Int. J. Mol. Sci.">
        <title>Metagenomics Revealed a New Genus 'Candidatus Thiocaldithrix dubininis' gen. nov., sp. nov. and a New Species 'Candidatus Thiothrix putei' sp. nov. in the Family Thiotrichaceae, Some Members of Which Have Traits of Both Na+- and H+-Motive Energetics.</title>
        <authorList>
            <person name="Ravin N.V."/>
            <person name="Muntyan M.S."/>
            <person name="Smolyakov D.D."/>
            <person name="Rudenko T.S."/>
            <person name="Beletsky A.V."/>
            <person name="Mardanov A.V."/>
            <person name="Grabovich M.Y."/>
        </authorList>
    </citation>
    <scope>NUCLEOTIDE SEQUENCE</scope>
    <source>
        <strain evidence="9">GKL-01</strain>
    </source>
</reference>
<evidence type="ECO:0000256" key="8">
    <source>
        <dbReference type="SAM" id="Phobius"/>
    </source>
</evidence>